<evidence type="ECO:0000256" key="3">
    <source>
        <dbReference type="ARBA" id="ARBA00023125"/>
    </source>
</evidence>
<dbReference type="AlphaFoldDB" id="A0AAJ2DCC5"/>
<accession>A0AAJ2DCC5</accession>
<dbReference type="InterPro" id="IPR025166">
    <property type="entry name" value="Integrase_DNA_bind_dom"/>
</dbReference>
<keyword evidence="4" id="KW-0233">DNA recombination</keyword>
<dbReference type="CDD" id="cd00801">
    <property type="entry name" value="INT_P4_C"/>
    <property type="match status" value="1"/>
</dbReference>
<name>A0AAJ2DCC5_SERFO</name>
<dbReference type="PANTHER" id="PTHR30629:SF9">
    <property type="entry name" value="PROTEIN INTB-RELATED"/>
    <property type="match status" value="1"/>
</dbReference>
<evidence type="ECO:0000313" key="5">
    <source>
        <dbReference type="EMBL" id="MDQ9127180.1"/>
    </source>
</evidence>
<protein>
    <submittedName>
        <fullName evidence="5">Integrase arm-type DNA-binding domain-containing protein</fullName>
    </submittedName>
</protein>
<reference evidence="5" key="1">
    <citation type="submission" date="2023-08" db="EMBL/GenBank/DDBJ databases">
        <title>The Comparative Genomic Analysis of Yersiniaceae from Polar Regions.</title>
        <authorList>
            <person name="Goncharov A."/>
            <person name="Aslanov B."/>
            <person name="Kolodzhieva V."/>
            <person name="Azarov D."/>
            <person name="Mochov A."/>
            <person name="Lebedeva E."/>
        </authorList>
    </citation>
    <scope>NUCLEOTIDE SEQUENCE</scope>
    <source>
        <strain evidence="5">Vf</strain>
    </source>
</reference>
<dbReference type="Pfam" id="PF13356">
    <property type="entry name" value="Arm-DNA-bind_3"/>
    <property type="match status" value="1"/>
</dbReference>
<dbReference type="InterPro" id="IPR050808">
    <property type="entry name" value="Phage_Integrase"/>
</dbReference>
<gene>
    <name evidence="5" type="ORF">RDT67_12130</name>
</gene>
<evidence type="ECO:0000256" key="2">
    <source>
        <dbReference type="ARBA" id="ARBA00022908"/>
    </source>
</evidence>
<dbReference type="SUPFAM" id="SSF56349">
    <property type="entry name" value="DNA breaking-rejoining enzymes"/>
    <property type="match status" value="1"/>
</dbReference>
<dbReference type="Proteomes" id="UP001224622">
    <property type="component" value="Unassembled WGS sequence"/>
</dbReference>
<dbReference type="InterPro" id="IPR044068">
    <property type="entry name" value="CB"/>
</dbReference>
<dbReference type="InterPro" id="IPR053876">
    <property type="entry name" value="Phage_int_M"/>
</dbReference>
<dbReference type="PANTHER" id="PTHR30629">
    <property type="entry name" value="PROPHAGE INTEGRASE"/>
    <property type="match status" value="1"/>
</dbReference>
<dbReference type="InterPro" id="IPR038488">
    <property type="entry name" value="Integrase_DNA-bd_sf"/>
</dbReference>
<dbReference type="PROSITE" id="PS51898">
    <property type="entry name" value="TYR_RECOMBINASE"/>
    <property type="match status" value="1"/>
</dbReference>
<dbReference type="InterPro" id="IPR002104">
    <property type="entry name" value="Integrase_catalytic"/>
</dbReference>
<dbReference type="Pfam" id="PF00589">
    <property type="entry name" value="Phage_integrase"/>
    <property type="match status" value="1"/>
</dbReference>
<dbReference type="Gene3D" id="3.30.160.390">
    <property type="entry name" value="Integrase, DNA-binding domain"/>
    <property type="match status" value="1"/>
</dbReference>
<dbReference type="InterPro" id="IPR010998">
    <property type="entry name" value="Integrase_recombinase_N"/>
</dbReference>
<dbReference type="Pfam" id="PF22022">
    <property type="entry name" value="Phage_int_M"/>
    <property type="match status" value="1"/>
</dbReference>
<comment type="caution">
    <text evidence="5">The sequence shown here is derived from an EMBL/GenBank/DDBJ whole genome shotgun (WGS) entry which is preliminary data.</text>
</comment>
<dbReference type="GO" id="GO:0015074">
    <property type="term" value="P:DNA integration"/>
    <property type="evidence" value="ECO:0007669"/>
    <property type="project" value="UniProtKB-KW"/>
</dbReference>
<organism evidence="5 6">
    <name type="scientific">Serratia fonticola</name>
    <dbReference type="NCBI Taxonomy" id="47917"/>
    <lineage>
        <taxon>Bacteria</taxon>
        <taxon>Pseudomonadati</taxon>
        <taxon>Pseudomonadota</taxon>
        <taxon>Gammaproteobacteria</taxon>
        <taxon>Enterobacterales</taxon>
        <taxon>Yersiniaceae</taxon>
        <taxon>Serratia</taxon>
    </lineage>
</organism>
<evidence type="ECO:0000256" key="4">
    <source>
        <dbReference type="ARBA" id="ARBA00023172"/>
    </source>
</evidence>
<sequence length="430" mass="48944">MAITDVAARTAKPRDKEYKITDSHGLYLLVKPNGSKRWYLKFRHEGKESRIAFGAYPIVTLAKAREKRDEARALLADGINPSAQRETDKDQALAETLTFEKVARDWHATNRRWSEGHALRVMRDLELNVFTVIGKRNIADLETRDLLVPLRAVEASGRLEVASRLQQRITGIMRFAVQSGLIPRNPAQDLAGAIATRKAVHRPALPLERLPVFLTRLDTHKGRILTGLAVRLTLCVFIRSSELRFARWGEIDFKKALWTIPAEREAIEGVKHSHRGSKMRTVHLVPLSKQAIQLLEQILELSAGNDLVFPGDHHPHKPMSENTVNKALRSIGYDTQTEVCGHGFRAMACSALVESGLWSRDAVERQMSHQERNGVRAAYIHKAEHLEERRLMVQWWADYLDVNRERHITPYAFANITKQAQQTKPEKKDL</sequence>
<comment type="similarity">
    <text evidence="1">Belongs to the 'phage' integrase family.</text>
</comment>
<keyword evidence="2" id="KW-0229">DNA integration</keyword>
<dbReference type="Gene3D" id="1.10.150.130">
    <property type="match status" value="1"/>
</dbReference>
<dbReference type="GO" id="GO:0006310">
    <property type="term" value="P:DNA recombination"/>
    <property type="evidence" value="ECO:0007669"/>
    <property type="project" value="UniProtKB-KW"/>
</dbReference>
<dbReference type="EMBL" id="JAVIGA010000011">
    <property type="protein sequence ID" value="MDQ9127180.1"/>
    <property type="molecule type" value="Genomic_DNA"/>
</dbReference>
<dbReference type="RefSeq" id="WP_209530443.1">
    <property type="nucleotide sequence ID" value="NZ_JAGJTZ010000024.1"/>
</dbReference>
<dbReference type="PROSITE" id="PS51900">
    <property type="entry name" value="CB"/>
    <property type="match status" value="1"/>
</dbReference>
<dbReference type="GO" id="GO:0003677">
    <property type="term" value="F:DNA binding"/>
    <property type="evidence" value="ECO:0007669"/>
    <property type="project" value="UniProtKB-UniRule"/>
</dbReference>
<proteinExistence type="inferred from homology"/>
<dbReference type="Gene3D" id="1.10.443.10">
    <property type="entry name" value="Intergrase catalytic core"/>
    <property type="match status" value="1"/>
</dbReference>
<keyword evidence="3 5" id="KW-0238">DNA-binding</keyword>
<dbReference type="InterPro" id="IPR011010">
    <property type="entry name" value="DNA_brk_join_enz"/>
</dbReference>
<dbReference type="InterPro" id="IPR013762">
    <property type="entry name" value="Integrase-like_cat_sf"/>
</dbReference>
<evidence type="ECO:0000256" key="1">
    <source>
        <dbReference type="ARBA" id="ARBA00008857"/>
    </source>
</evidence>
<evidence type="ECO:0000313" key="6">
    <source>
        <dbReference type="Proteomes" id="UP001224622"/>
    </source>
</evidence>